<evidence type="ECO:0000256" key="2">
    <source>
        <dbReference type="ARBA" id="ARBA00022692"/>
    </source>
</evidence>
<feature type="transmembrane region" description="Helical" evidence="6">
    <location>
        <begin position="361"/>
        <end position="381"/>
    </location>
</feature>
<evidence type="ECO:0000256" key="1">
    <source>
        <dbReference type="ARBA" id="ARBA00022475"/>
    </source>
</evidence>
<dbReference type="Pfam" id="PF07584">
    <property type="entry name" value="BatA"/>
    <property type="match status" value="1"/>
</dbReference>
<dbReference type="PANTHER" id="PTHR22550:SF5">
    <property type="entry name" value="LEUCINE ZIPPER PROTEIN 4"/>
    <property type="match status" value="1"/>
</dbReference>
<evidence type="ECO:0000313" key="9">
    <source>
        <dbReference type="Proteomes" id="UP000019494"/>
    </source>
</evidence>
<feature type="region of interest" description="Disordered" evidence="5">
    <location>
        <begin position="182"/>
        <end position="240"/>
    </location>
</feature>
<evidence type="ECO:0000256" key="6">
    <source>
        <dbReference type="SAM" id="Phobius"/>
    </source>
</evidence>
<evidence type="ECO:0000256" key="4">
    <source>
        <dbReference type="ARBA" id="ARBA00023136"/>
    </source>
</evidence>
<dbReference type="AlphaFoldDB" id="W9GE91"/>
<dbReference type="Gene3D" id="3.40.50.410">
    <property type="entry name" value="von Willebrand factor, type A domain"/>
    <property type="match status" value="1"/>
</dbReference>
<keyword evidence="4 6" id="KW-0472">Membrane</keyword>
<dbReference type="InterPro" id="IPR002035">
    <property type="entry name" value="VWF_A"/>
</dbReference>
<dbReference type="SUPFAM" id="SSF53300">
    <property type="entry name" value="vWA-like"/>
    <property type="match status" value="1"/>
</dbReference>
<gene>
    <name evidence="8" type="ORF">N864_12120</name>
</gene>
<reference evidence="9" key="1">
    <citation type="submission" date="2013-08" db="EMBL/GenBank/DDBJ databases">
        <title>Intrasporangium oryzae NRRL B-24470.</title>
        <authorList>
            <person name="Liu H."/>
            <person name="Wang G."/>
        </authorList>
    </citation>
    <scope>NUCLEOTIDE SEQUENCE [LARGE SCALE GENOMIC DNA]</scope>
    <source>
        <strain evidence="9">Q5-1</strain>
    </source>
</reference>
<keyword evidence="3 6" id="KW-1133">Transmembrane helix</keyword>
<evidence type="ECO:0000256" key="3">
    <source>
        <dbReference type="ARBA" id="ARBA00022989"/>
    </source>
</evidence>
<dbReference type="InterPro" id="IPR036465">
    <property type="entry name" value="vWFA_dom_sf"/>
</dbReference>
<comment type="caution">
    <text evidence="8">The sequence shown here is derived from an EMBL/GenBank/DDBJ whole genome shotgun (WGS) entry which is preliminary data.</text>
</comment>
<feature type="transmembrane region" description="Helical" evidence="6">
    <location>
        <begin position="6"/>
        <end position="23"/>
    </location>
</feature>
<dbReference type="SMART" id="SM00327">
    <property type="entry name" value="VWA"/>
    <property type="match status" value="1"/>
</dbReference>
<protein>
    <submittedName>
        <fullName evidence="8">von Willebrand factor A</fullName>
    </submittedName>
</protein>
<dbReference type="RefSeq" id="WP_034720468.1">
    <property type="nucleotide sequence ID" value="NZ_AWQS01000233.1"/>
</dbReference>
<evidence type="ECO:0000313" key="8">
    <source>
        <dbReference type="EMBL" id="EWT04501.1"/>
    </source>
</evidence>
<evidence type="ECO:0000256" key="5">
    <source>
        <dbReference type="SAM" id="MobiDB-lite"/>
    </source>
</evidence>
<sequence length="387" mass="40051">MSFDQPLLLGVLLAVPVLLGLYLRQLQRRRRLAVRHPDVALVRLAAGPQHRWRRHVPIALVLASLALLGVAAARPQVRTQVPISGSTFILALDLSGSMCATDVSPNRLSAAQSAVRSFAEGQPADTKIGLVLFSGFAELAVPPTTDRGTLLAALDDAQIGRGTAIGAAILKSVDAIAEIDPAVPPSDPVSGLDLPGLPPTGGPAGGPAGGPTTGPSGGSGTNPQQTPPTRSGPKGGPVPEILVLLTDGANTRGVPPEDAAAQAGDRGVRIYPIGFGTRNPTRMACTVQQYGGYEPRFTGRDLTRPGAAPDQTYLLVDEPALRAVAKRTGGEYFAAKDADELNQVLAALPKHLSLQFRQLDLSAGFALVAAALLVAGLVVSLRRSPLL</sequence>
<name>W9GE91_9MICO</name>
<dbReference type="InterPro" id="IPR050768">
    <property type="entry name" value="UPF0353/GerABKA_families"/>
</dbReference>
<keyword evidence="9" id="KW-1185">Reference proteome</keyword>
<dbReference type="Pfam" id="PF13519">
    <property type="entry name" value="VWA_2"/>
    <property type="match status" value="1"/>
</dbReference>
<dbReference type="InterPro" id="IPR024163">
    <property type="entry name" value="Aerotolerance_reg_N"/>
</dbReference>
<organism evidence="8 9">
    <name type="scientific">Intrasporangium chromatireducens Q5-1</name>
    <dbReference type="NCBI Taxonomy" id="584657"/>
    <lineage>
        <taxon>Bacteria</taxon>
        <taxon>Bacillati</taxon>
        <taxon>Actinomycetota</taxon>
        <taxon>Actinomycetes</taxon>
        <taxon>Micrococcales</taxon>
        <taxon>Intrasporangiaceae</taxon>
        <taxon>Intrasporangium</taxon>
    </lineage>
</organism>
<feature type="transmembrane region" description="Helical" evidence="6">
    <location>
        <begin position="56"/>
        <end position="73"/>
    </location>
</feature>
<evidence type="ECO:0000259" key="7">
    <source>
        <dbReference type="PROSITE" id="PS50234"/>
    </source>
</evidence>
<dbReference type="OrthoDB" id="8882959at2"/>
<keyword evidence="2 6" id="KW-0812">Transmembrane</keyword>
<dbReference type="EMBL" id="AWQS01000233">
    <property type="protein sequence ID" value="EWT04501.1"/>
    <property type="molecule type" value="Genomic_DNA"/>
</dbReference>
<dbReference type="PROSITE" id="PS50234">
    <property type="entry name" value="VWFA"/>
    <property type="match status" value="1"/>
</dbReference>
<accession>W9GE91</accession>
<feature type="compositionally biased region" description="Gly residues" evidence="5">
    <location>
        <begin position="202"/>
        <end position="220"/>
    </location>
</feature>
<dbReference type="PANTHER" id="PTHR22550">
    <property type="entry name" value="SPORE GERMINATION PROTEIN"/>
    <property type="match status" value="1"/>
</dbReference>
<proteinExistence type="predicted"/>
<feature type="domain" description="VWFA" evidence="7">
    <location>
        <begin position="87"/>
        <end position="348"/>
    </location>
</feature>
<keyword evidence="1" id="KW-1003">Cell membrane</keyword>
<dbReference type="Proteomes" id="UP000019494">
    <property type="component" value="Unassembled WGS sequence"/>
</dbReference>